<dbReference type="OrthoDB" id="465001at2"/>
<evidence type="ECO:0000256" key="1">
    <source>
        <dbReference type="SAM" id="MobiDB-lite"/>
    </source>
</evidence>
<organism evidence="2 3">
    <name type="scientific">Coleofasciculus chthonoplastes PCC 7420</name>
    <dbReference type="NCBI Taxonomy" id="118168"/>
    <lineage>
        <taxon>Bacteria</taxon>
        <taxon>Bacillati</taxon>
        <taxon>Cyanobacteriota</taxon>
        <taxon>Cyanophyceae</taxon>
        <taxon>Coleofasciculales</taxon>
        <taxon>Coleofasciculaceae</taxon>
        <taxon>Coleofasciculus</taxon>
    </lineage>
</organism>
<reference evidence="2 3" key="1">
    <citation type="submission" date="2008-07" db="EMBL/GenBank/DDBJ databases">
        <authorList>
            <person name="Tandeau de Marsac N."/>
            <person name="Ferriera S."/>
            <person name="Johnson J."/>
            <person name="Kravitz S."/>
            <person name="Beeson K."/>
            <person name="Sutton G."/>
            <person name="Rogers Y.-H."/>
            <person name="Friedman R."/>
            <person name="Frazier M."/>
            <person name="Venter J.C."/>
        </authorList>
    </citation>
    <scope>NUCLEOTIDE SEQUENCE [LARGE SCALE GENOMIC DNA]</scope>
    <source>
        <strain evidence="2 3">PCC 7420</strain>
    </source>
</reference>
<evidence type="ECO:0000313" key="3">
    <source>
        <dbReference type="Proteomes" id="UP000003835"/>
    </source>
</evidence>
<accession>B4VSM1</accession>
<dbReference type="Pfam" id="PF11210">
    <property type="entry name" value="DUF2996"/>
    <property type="match status" value="1"/>
</dbReference>
<dbReference type="PANTHER" id="PTHR36341:SF3">
    <property type="entry name" value="DUF2996 FAMILY PROTEIN"/>
    <property type="match status" value="1"/>
</dbReference>
<dbReference type="eggNOG" id="ENOG5031HP9">
    <property type="taxonomic scope" value="Bacteria"/>
</dbReference>
<evidence type="ECO:0008006" key="4">
    <source>
        <dbReference type="Google" id="ProtNLM"/>
    </source>
</evidence>
<dbReference type="Proteomes" id="UP000003835">
    <property type="component" value="Unassembled WGS sequence"/>
</dbReference>
<dbReference type="RefSeq" id="WP_006101518.1">
    <property type="nucleotide sequence ID" value="NZ_DS989850.1"/>
</dbReference>
<dbReference type="STRING" id="118168.MC7420_2247"/>
<dbReference type="HOGENOM" id="CLU_093094_1_1_3"/>
<proteinExistence type="predicted"/>
<dbReference type="InterPro" id="IPR021374">
    <property type="entry name" value="DUF2996"/>
</dbReference>
<dbReference type="PANTHER" id="PTHR36341">
    <property type="entry name" value="DUF2996 FAMILY PROTEIN"/>
    <property type="match status" value="1"/>
</dbReference>
<feature type="compositionally biased region" description="Basic and acidic residues" evidence="1">
    <location>
        <begin position="24"/>
        <end position="34"/>
    </location>
</feature>
<evidence type="ECO:0000313" key="2">
    <source>
        <dbReference type="EMBL" id="EDX75243.1"/>
    </source>
</evidence>
<keyword evidence="3" id="KW-1185">Reference proteome</keyword>
<feature type="region of interest" description="Disordered" evidence="1">
    <location>
        <begin position="1"/>
        <end position="36"/>
    </location>
</feature>
<name>B4VSM1_9CYAN</name>
<dbReference type="AlphaFoldDB" id="B4VSM1"/>
<gene>
    <name evidence="2" type="ORF">MC7420_2247</name>
</gene>
<dbReference type="EMBL" id="DS989850">
    <property type="protein sequence ID" value="EDX75243.1"/>
    <property type="molecule type" value="Genomic_DNA"/>
</dbReference>
<sequence>MPEKNKSNPDAQGAKSKSSKAKKEKPPAPEDKPFPEFIEQEYLPALKTAFGKQGIDDVEVNFVKEKFPIPGLSTQPDCWQVIGRFANGQRQFNVYFPDEDIKEQKAFSCAPKGAKPSTLESFMIDERKVSLDLLVFYTIQRLNAQKWLARN</sequence>
<protein>
    <recommendedName>
        <fullName evidence="4">DUF2996 domain-containing protein</fullName>
    </recommendedName>
</protein>